<keyword evidence="3" id="KW-0812">Transmembrane</keyword>
<keyword evidence="6" id="KW-1185">Reference proteome</keyword>
<sequence length="318" mass="35684">MPVPAVYHHHLGAPMEIQIPVPWGYLACLTWGPVEGRPVFCLHGWMDNANTFQKLVPLLPPDRRYIALDFSGHGQSSHLSPGSCYDYKTCLIDLYRTLKVLNYRRISIIGHSMGGVIGTIFTYLFPDMVDKLVLLDSCGFFPIPLEMVLHRERKVIAGHLRRERKLDPIVYSPEGALKRLMEANSSLTEQSARILLKRGTKEVPGGVIFSRDINASVEFSPNFTLEQCLVAMKDIRASILTVLARDGMSAHIENRSSVVTQYSSLVKGFKSSLKEKYQLEEVNGNHFVHLNEPENVSDLIGTFLQEEDSSSASLLSRL</sequence>
<feature type="transmembrane region" description="Helical" evidence="3">
    <location>
        <begin position="106"/>
        <end position="126"/>
    </location>
</feature>
<dbReference type="Gene3D" id="3.40.50.1820">
    <property type="entry name" value="alpha/beta hydrolase"/>
    <property type="match status" value="1"/>
</dbReference>
<evidence type="ECO:0000256" key="2">
    <source>
        <dbReference type="ARBA" id="ARBA00022801"/>
    </source>
</evidence>
<keyword evidence="3" id="KW-1133">Transmembrane helix</keyword>
<dbReference type="PANTHER" id="PTHR43798">
    <property type="entry name" value="MONOACYLGLYCEROL LIPASE"/>
    <property type="match status" value="1"/>
</dbReference>
<dbReference type="InterPro" id="IPR050266">
    <property type="entry name" value="AB_hydrolase_sf"/>
</dbReference>
<dbReference type="Proteomes" id="UP001066276">
    <property type="component" value="Chromosome 4_1"/>
</dbReference>
<accession>A0AAV7TDV5</accession>
<evidence type="ECO:0000256" key="3">
    <source>
        <dbReference type="SAM" id="Phobius"/>
    </source>
</evidence>
<evidence type="ECO:0000313" key="5">
    <source>
        <dbReference type="EMBL" id="KAJ1174038.1"/>
    </source>
</evidence>
<protein>
    <recommendedName>
        <fullName evidence="4">AB hydrolase-1 domain-containing protein</fullName>
    </recommendedName>
</protein>
<name>A0AAV7TDV5_PLEWA</name>
<dbReference type="PANTHER" id="PTHR43798:SF14">
    <property type="entry name" value="SERINE HYDROLASE-LIKE PROTEIN DDB_G0286239"/>
    <property type="match status" value="1"/>
</dbReference>
<evidence type="ECO:0000259" key="4">
    <source>
        <dbReference type="Pfam" id="PF00561"/>
    </source>
</evidence>
<dbReference type="Pfam" id="PF00561">
    <property type="entry name" value="Abhydrolase_1"/>
    <property type="match status" value="1"/>
</dbReference>
<dbReference type="GO" id="GO:0016020">
    <property type="term" value="C:membrane"/>
    <property type="evidence" value="ECO:0007669"/>
    <property type="project" value="TreeGrafter"/>
</dbReference>
<keyword evidence="2" id="KW-0378">Hydrolase</keyword>
<gene>
    <name evidence="5" type="ORF">NDU88_005862</name>
</gene>
<comment type="similarity">
    <text evidence="1">Belongs to the AB hydrolase superfamily.</text>
</comment>
<dbReference type="SUPFAM" id="SSF53474">
    <property type="entry name" value="alpha/beta-Hydrolases"/>
    <property type="match status" value="1"/>
</dbReference>
<reference evidence="5" key="1">
    <citation type="journal article" date="2022" name="bioRxiv">
        <title>Sequencing and chromosome-scale assembly of the giantPleurodeles waltlgenome.</title>
        <authorList>
            <person name="Brown T."/>
            <person name="Elewa A."/>
            <person name="Iarovenko S."/>
            <person name="Subramanian E."/>
            <person name="Araus A.J."/>
            <person name="Petzold A."/>
            <person name="Susuki M."/>
            <person name="Suzuki K.-i.T."/>
            <person name="Hayashi T."/>
            <person name="Toyoda A."/>
            <person name="Oliveira C."/>
            <person name="Osipova E."/>
            <person name="Leigh N.D."/>
            <person name="Simon A."/>
            <person name="Yun M.H."/>
        </authorList>
    </citation>
    <scope>NUCLEOTIDE SEQUENCE</scope>
    <source>
        <strain evidence="5">20211129_DDA</strain>
        <tissue evidence="5">Liver</tissue>
    </source>
</reference>
<comment type="caution">
    <text evidence="5">The sequence shown here is derived from an EMBL/GenBank/DDBJ whole genome shotgun (WGS) entry which is preliminary data.</text>
</comment>
<feature type="domain" description="AB hydrolase-1" evidence="4">
    <location>
        <begin position="38"/>
        <end position="143"/>
    </location>
</feature>
<keyword evidence="3" id="KW-0472">Membrane</keyword>
<dbReference type="GO" id="GO:0016787">
    <property type="term" value="F:hydrolase activity"/>
    <property type="evidence" value="ECO:0007669"/>
    <property type="project" value="UniProtKB-KW"/>
</dbReference>
<proteinExistence type="inferred from homology"/>
<dbReference type="InterPro" id="IPR029058">
    <property type="entry name" value="AB_hydrolase_fold"/>
</dbReference>
<evidence type="ECO:0000256" key="1">
    <source>
        <dbReference type="ARBA" id="ARBA00008645"/>
    </source>
</evidence>
<evidence type="ECO:0000313" key="6">
    <source>
        <dbReference type="Proteomes" id="UP001066276"/>
    </source>
</evidence>
<organism evidence="5 6">
    <name type="scientific">Pleurodeles waltl</name>
    <name type="common">Iberian ribbed newt</name>
    <dbReference type="NCBI Taxonomy" id="8319"/>
    <lineage>
        <taxon>Eukaryota</taxon>
        <taxon>Metazoa</taxon>
        <taxon>Chordata</taxon>
        <taxon>Craniata</taxon>
        <taxon>Vertebrata</taxon>
        <taxon>Euteleostomi</taxon>
        <taxon>Amphibia</taxon>
        <taxon>Batrachia</taxon>
        <taxon>Caudata</taxon>
        <taxon>Salamandroidea</taxon>
        <taxon>Salamandridae</taxon>
        <taxon>Pleurodelinae</taxon>
        <taxon>Pleurodeles</taxon>
    </lineage>
</organism>
<dbReference type="AlphaFoldDB" id="A0AAV7TDV5"/>
<dbReference type="EMBL" id="JANPWB010000007">
    <property type="protein sequence ID" value="KAJ1174038.1"/>
    <property type="molecule type" value="Genomic_DNA"/>
</dbReference>
<dbReference type="InterPro" id="IPR000073">
    <property type="entry name" value="AB_hydrolase_1"/>
</dbReference>
<dbReference type="PRINTS" id="PR00111">
    <property type="entry name" value="ABHYDROLASE"/>
</dbReference>